<dbReference type="GO" id="GO:0004326">
    <property type="term" value="F:tetrahydrofolylpolyglutamate synthase activity"/>
    <property type="evidence" value="ECO:0007669"/>
    <property type="project" value="InterPro"/>
</dbReference>
<keyword evidence="4" id="KW-0067">ATP-binding</keyword>
<dbReference type="Gene3D" id="3.40.50.720">
    <property type="entry name" value="NAD(P)-binding Rossmann-like Domain"/>
    <property type="match status" value="1"/>
</dbReference>
<keyword evidence="5" id="KW-0131">Cell cycle</keyword>
<dbReference type="Pfam" id="PF21799">
    <property type="entry name" value="MurD-like_N"/>
    <property type="match status" value="1"/>
</dbReference>
<name>X1JI20_9ZZZZ</name>
<evidence type="ECO:0000256" key="2">
    <source>
        <dbReference type="ARBA" id="ARBA00022618"/>
    </source>
</evidence>
<dbReference type="Pfam" id="PF08245">
    <property type="entry name" value="Mur_ligase_M"/>
    <property type="match status" value="1"/>
</dbReference>
<feature type="non-terminal residue" evidence="7">
    <location>
        <position position="192"/>
    </location>
</feature>
<evidence type="ECO:0000259" key="6">
    <source>
        <dbReference type="Pfam" id="PF08245"/>
    </source>
</evidence>
<dbReference type="PROSITE" id="PS01011">
    <property type="entry name" value="FOLYLPOLYGLU_SYNT_1"/>
    <property type="match status" value="1"/>
</dbReference>
<sequence length="192" mass="21245">MLGAGRSGIAAAHFLLNRGYRVYLSDSRDDEMVRKDCQAVIELGAQVTLGRHDPARLADSDFIVISPGIDDRMELLQRIEIKDIPLFSEVELAYWFSPLPTVAVTGTNGKTTTASLIGGILQAAGIRCQVAGNIGRPFCRAVEELKDEIVLVTEISSFQLHRVKSFHPRIAILLNLSPDHLDRYSSVDEYYS</sequence>
<dbReference type="EMBL" id="BARV01001291">
    <property type="protein sequence ID" value="GAH94366.1"/>
    <property type="molecule type" value="Genomic_DNA"/>
</dbReference>
<feature type="domain" description="Mur ligase central" evidence="6">
    <location>
        <begin position="104"/>
        <end position="191"/>
    </location>
</feature>
<protein>
    <recommendedName>
        <fullName evidence="6">Mur ligase central domain-containing protein</fullName>
    </recommendedName>
</protein>
<keyword evidence="2" id="KW-0132">Cell division</keyword>
<accession>X1JI20</accession>
<dbReference type="PANTHER" id="PTHR43692">
    <property type="entry name" value="UDP-N-ACETYLMURAMOYLALANINE--D-GLUTAMATE LIGASE"/>
    <property type="match status" value="1"/>
</dbReference>
<proteinExistence type="predicted"/>
<dbReference type="SUPFAM" id="SSF53623">
    <property type="entry name" value="MurD-like peptide ligases, catalytic domain"/>
    <property type="match status" value="1"/>
</dbReference>
<reference evidence="7" key="1">
    <citation type="journal article" date="2014" name="Front. Microbiol.">
        <title>High frequency of phylogenetically diverse reductive dehalogenase-homologous genes in deep subseafloor sedimentary metagenomes.</title>
        <authorList>
            <person name="Kawai M."/>
            <person name="Futagami T."/>
            <person name="Toyoda A."/>
            <person name="Takaki Y."/>
            <person name="Nishi S."/>
            <person name="Hori S."/>
            <person name="Arai W."/>
            <person name="Tsubouchi T."/>
            <person name="Morono Y."/>
            <person name="Uchiyama I."/>
            <person name="Ito T."/>
            <person name="Fujiyama A."/>
            <person name="Inagaki F."/>
            <person name="Takami H."/>
        </authorList>
    </citation>
    <scope>NUCLEOTIDE SEQUENCE</scope>
    <source>
        <strain evidence="7">Expedition CK06-06</strain>
    </source>
</reference>
<dbReference type="GO" id="GO:0008360">
    <property type="term" value="P:regulation of cell shape"/>
    <property type="evidence" value="ECO:0007669"/>
    <property type="project" value="InterPro"/>
</dbReference>
<dbReference type="SUPFAM" id="SSF51984">
    <property type="entry name" value="MurCD N-terminal domain"/>
    <property type="match status" value="1"/>
</dbReference>
<dbReference type="PANTHER" id="PTHR43692:SF1">
    <property type="entry name" value="UDP-N-ACETYLMURAMOYLALANINE--D-GLUTAMATE LIGASE"/>
    <property type="match status" value="1"/>
</dbReference>
<dbReference type="GO" id="GO:0005524">
    <property type="term" value="F:ATP binding"/>
    <property type="evidence" value="ECO:0007669"/>
    <property type="project" value="UniProtKB-KW"/>
</dbReference>
<comment type="caution">
    <text evidence="7">The sequence shown here is derived from an EMBL/GenBank/DDBJ whole genome shotgun (WGS) entry which is preliminary data.</text>
</comment>
<evidence type="ECO:0000256" key="3">
    <source>
        <dbReference type="ARBA" id="ARBA00022741"/>
    </source>
</evidence>
<dbReference type="GO" id="GO:0005737">
    <property type="term" value="C:cytoplasm"/>
    <property type="evidence" value="ECO:0007669"/>
    <property type="project" value="InterPro"/>
</dbReference>
<keyword evidence="1" id="KW-0436">Ligase</keyword>
<evidence type="ECO:0000256" key="4">
    <source>
        <dbReference type="ARBA" id="ARBA00022840"/>
    </source>
</evidence>
<organism evidence="7">
    <name type="scientific">marine sediment metagenome</name>
    <dbReference type="NCBI Taxonomy" id="412755"/>
    <lineage>
        <taxon>unclassified sequences</taxon>
        <taxon>metagenomes</taxon>
        <taxon>ecological metagenomes</taxon>
    </lineage>
</organism>
<dbReference type="InterPro" id="IPR013221">
    <property type="entry name" value="Mur_ligase_cen"/>
</dbReference>
<keyword evidence="3" id="KW-0547">Nucleotide-binding</keyword>
<dbReference type="Gene3D" id="3.40.1190.10">
    <property type="entry name" value="Mur-like, catalytic domain"/>
    <property type="match status" value="1"/>
</dbReference>
<evidence type="ECO:0000256" key="1">
    <source>
        <dbReference type="ARBA" id="ARBA00022598"/>
    </source>
</evidence>
<gene>
    <name evidence="7" type="ORF">S06H3_03830</name>
</gene>
<dbReference type="GO" id="GO:0051301">
    <property type="term" value="P:cell division"/>
    <property type="evidence" value="ECO:0007669"/>
    <property type="project" value="UniProtKB-KW"/>
</dbReference>
<dbReference type="AlphaFoldDB" id="X1JI20"/>
<evidence type="ECO:0000313" key="7">
    <source>
        <dbReference type="EMBL" id="GAH94366.1"/>
    </source>
</evidence>
<dbReference type="InterPro" id="IPR018109">
    <property type="entry name" value="Folylpolyglutamate_synth_CS"/>
</dbReference>
<dbReference type="GO" id="GO:0008764">
    <property type="term" value="F:UDP-N-acetylmuramoylalanine-D-glutamate ligase activity"/>
    <property type="evidence" value="ECO:0007669"/>
    <property type="project" value="InterPro"/>
</dbReference>
<dbReference type="InterPro" id="IPR005762">
    <property type="entry name" value="MurD"/>
</dbReference>
<evidence type="ECO:0000256" key="5">
    <source>
        <dbReference type="ARBA" id="ARBA00023306"/>
    </source>
</evidence>
<dbReference type="InterPro" id="IPR036565">
    <property type="entry name" value="Mur-like_cat_sf"/>
</dbReference>